<evidence type="ECO:0000256" key="6">
    <source>
        <dbReference type="PIRNR" id="PIRNR009415"/>
    </source>
</evidence>
<keyword evidence="3 6" id="KW-0805">Transcription regulation</keyword>
<dbReference type="InterPro" id="IPR015871">
    <property type="entry name" value="TFIIA_gsu_C"/>
</dbReference>
<evidence type="ECO:0000256" key="5">
    <source>
        <dbReference type="ARBA" id="ARBA00023242"/>
    </source>
</evidence>
<proteinExistence type="inferred from homology"/>
<dbReference type="Pfam" id="PF02751">
    <property type="entry name" value="TFIIA_gamma_C"/>
    <property type="match status" value="1"/>
</dbReference>
<dbReference type="SUPFAM" id="SSF50784">
    <property type="entry name" value="Transcription factor IIA (TFIIA), beta-barrel domain"/>
    <property type="match status" value="1"/>
</dbReference>
<reference evidence="9" key="1">
    <citation type="journal article" date="2020" name="bioRxiv">
        <title>Comparative genomics of Chlamydomonas.</title>
        <authorList>
            <person name="Craig R.J."/>
            <person name="Hasan A.R."/>
            <person name="Ness R.W."/>
            <person name="Keightley P.D."/>
        </authorList>
    </citation>
    <scope>NUCLEOTIDE SEQUENCE</scope>
    <source>
        <strain evidence="9">CCAP 11/173</strain>
    </source>
</reference>
<comment type="caution">
    <text evidence="9">The sequence shown here is derived from an EMBL/GenBank/DDBJ whole genome shotgun (WGS) entry which is preliminary data.</text>
</comment>
<evidence type="ECO:0000256" key="2">
    <source>
        <dbReference type="ARBA" id="ARBA00007675"/>
    </source>
</evidence>
<evidence type="ECO:0000259" key="7">
    <source>
        <dbReference type="Pfam" id="PF02268"/>
    </source>
</evidence>
<dbReference type="PANTHER" id="PTHR10966">
    <property type="entry name" value="TRANSCRIPTION INITIATION FACTOR IIA SUBUNIT 2"/>
    <property type="match status" value="1"/>
</dbReference>
<dbReference type="SUPFAM" id="SSF47396">
    <property type="entry name" value="Transcription factor IIA (TFIIA), alpha-helical domain"/>
    <property type="match status" value="1"/>
</dbReference>
<comment type="subcellular location">
    <subcellularLocation>
        <location evidence="1 6">Nucleus</location>
    </subcellularLocation>
</comment>
<feature type="domain" description="Transcription initiation factor IIA gamma subunit N-terminal" evidence="7">
    <location>
        <begin position="2"/>
        <end position="48"/>
    </location>
</feature>
<dbReference type="InterPro" id="IPR015872">
    <property type="entry name" value="TFIIA_gsu_N"/>
</dbReference>
<comment type="similarity">
    <text evidence="2 6">Belongs to the TFIIA subunit 2 family.</text>
</comment>
<dbReference type="CDD" id="cd10014">
    <property type="entry name" value="TFIIA_gamma_C"/>
    <property type="match status" value="1"/>
</dbReference>
<evidence type="ECO:0000259" key="8">
    <source>
        <dbReference type="Pfam" id="PF02751"/>
    </source>
</evidence>
<evidence type="ECO:0000256" key="4">
    <source>
        <dbReference type="ARBA" id="ARBA00023163"/>
    </source>
</evidence>
<name>A0A835W8W3_9CHLO</name>
<dbReference type="OrthoDB" id="586585at2759"/>
<dbReference type="Pfam" id="PF02268">
    <property type="entry name" value="TFIIA_gamma_N"/>
    <property type="match status" value="1"/>
</dbReference>
<keyword evidence="5 6" id="KW-0539">Nucleus</keyword>
<dbReference type="Gene3D" id="1.10.287.190">
    <property type="entry name" value="Transcription factor IIA gamma subunit, alpha-helical domain"/>
    <property type="match status" value="1"/>
</dbReference>
<organism evidence="9 10">
    <name type="scientific">Chlamydomonas schloesseri</name>
    <dbReference type="NCBI Taxonomy" id="2026947"/>
    <lineage>
        <taxon>Eukaryota</taxon>
        <taxon>Viridiplantae</taxon>
        <taxon>Chlorophyta</taxon>
        <taxon>core chlorophytes</taxon>
        <taxon>Chlorophyceae</taxon>
        <taxon>CS clade</taxon>
        <taxon>Chlamydomonadales</taxon>
        <taxon>Chlamydomonadaceae</taxon>
        <taxon>Chlamydomonas</taxon>
    </lineage>
</organism>
<dbReference type="InterPro" id="IPR009088">
    <property type="entry name" value="TFIIA_b-brl"/>
</dbReference>
<dbReference type="Proteomes" id="UP000613740">
    <property type="component" value="Unassembled WGS sequence"/>
</dbReference>
<dbReference type="EMBL" id="JAEHOD010000038">
    <property type="protein sequence ID" value="KAG2440411.1"/>
    <property type="molecule type" value="Genomic_DNA"/>
</dbReference>
<dbReference type="Gene3D" id="2.30.18.10">
    <property type="entry name" value="Transcription factor IIA (TFIIA), beta-barrel domain"/>
    <property type="match status" value="1"/>
</dbReference>
<evidence type="ECO:0000256" key="3">
    <source>
        <dbReference type="ARBA" id="ARBA00023015"/>
    </source>
</evidence>
<protein>
    <recommendedName>
        <fullName evidence="6">Transcription initiation factor IIA subunit 2</fullName>
    </recommendedName>
</protein>
<accession>A0A835W8W3</accession>
<keyword evidence="10" id="KW-1185">Reference proteome</keyword>
<dbReference type="GO" id="GO:0006367">
    <property type="term" value="P:transcription initiation at RNA polymerase II promoter"/>
    <property type="evidence" value="ECO:0007669"/>
    <property type="project" value="InterPro"/>
</dbReference>
<evidence type="ECO:0000313" key="9">
    <source>
        <dbReference type="EMBL" id="KAG2440411.1"/>
    </source>
</evidence>
<dbReference type="AlphaFoldDB" id="A0A835W8W3"/>
<gene>
    <name evidence="9" type="ORF">HYH02_010299</name>
</gene>
<feature type="domain" description="Transcription initiation factor IIA gamma subunit C-terminal" evidence="8">
    <location>
        <begin position="59"/>
        <end position="105"/>
    </location>
</feature>
<evidence type="ECO:0000256" key="1">
    <source>
        <dbReference type="ARBA" id="ARBA00004123"/>
    </source>
</evidence>
<dbReference type="InterPro" id="IPR003194">
    <property type="entry name" value="TFIIA_gsu"/>
</dbReference>
<comment type="function">
    <text evidence="6">TFIIA is a component of the transcription machinery of RNA polymerase II and plays an important role in transcriptional activation.</text>
</comment>
<evidence type="ECO:0000313" key="10">
    <source>
        <dbReference type="Proteomes" id="UP000613740"/>
    </source>
</evidence>
<dbReference type="GO" id="GO:0005672">
    <property type="term" value="C:transcription factor TFIIA complex"/>
    <property type="evidence" value="ECO:0007669"/>
    <property type="project" value="InterPro"/>
</dbReference>
<sequence length="119" mass="13169">MSFQIYRNTSVGESLQETIEQMAQEEKLTEEIALAVLKQFDTSMSKAIKDFVTGKATMKANMKTYHYYENVWTFSLEKVEFKLNQAGNGSMNGAQSLACDTAKVVVVDAKLGEGENPAA</sequence>
<keyword evidence="4 6" id="KW-0804">Transcription</keyword>
<dbReference type="PIRSF" id="PIRSF009415">
    <property type="entry name" value="Hum_TFIIA_gamma"/>
    <property type="match status" value="1"/>
</dbReference>
<dbReference type="InterPro" id="IPR009083">
    <property type="entry name" value="TFIIA_a-hlx"/>
</dbReference>